<dbReference type="InterPro" id="IPR000524">
    <property type="entry name" value="Tscrpt_reg_HTH_GntR"/>
</dbReference>
<dbReference type="Pfam" id="PF00392">
    <property type="entry name" value="GntR"/>
    <property type="match status" value="1"/>
</dbReference>
<dbReference type="Gene3D" id="1.10.10.10">
    <property type="entry name" value="Winged helix-like DNA-binding domain superfamily/Winged helix DNA-binding domain"/>
    <property type="match status" value="1"/>
</dbReference>
<keyword evidence="2 6" id="KW-0238">DNA-binding</keyword>
<gene>
    <name evidence="6" type="ORF">GGE60_005541</name>
</gene>
<dbReference type="Proteomes" id="UP000543836">
    <property type="component" value="Unassembled WGS sequence"/>
</dbReference>
<keyword evidence="3" id="KW-0804">Transcription</keyword>
<evidence type="ECO:0000313" key="6">
    <source>
        <dbReference type="EMBL" id="MBB4571380.1"/>
    </source>
</evidence>
<dbReference type="InterPro" id="IPR036390">
    <property type="entry name" value="WH_DNA-bd_sf"/>
</dbReference>
<feature type="compositionally biased region" description="Polar residues" evidence="4">
    <location>
        <begin position="1"/>
        <end position="20"/>
    </location>
</feature>
<organism evidence="6 7">
    <name type="scientific">Rhizobium leucaenae</name>
    <dbReference type="NCBI Taxonomy" id="29450"/>
    <lineage>
        <taxon>Bacteria</taxon>
        <taxon>Pseudomonadati</taxon>
        <taxon>Pseudomonadota</taxon>
        <taxon>Alphaproteobacteria</taxon>
        <taxon>Hyphomicrobiales</taxon>
        <taxon>Rhizobiaceae</taxon>
        <taxon>Rhizobium/Agrobacterium group</taxon>
        <taxon>Rhizobium</taxon>
    </lineage>
</organism>
<accession>A0A7W7EMV2</accession>
<dbReference type="PROSITE" id="PS50949">
    <property type="entry name" value="HTH_GNTR"/>
    <property type="match status" value="1"/>
</dbReference>
<feature type="region of interest" description="Disordered" evidence="4">
    <location>
        <begin position="1"/>
        <end position="21"/>
    </location>
</feature>
<dbReference type="PANTHER" id="PTHR43537:SF53">
    <property type="entry name" value="HTH-TYPE TRANSCRIPTIONAL REPRESSOR NANR"/>
    <property type="match status" value="1"/>
</dbReference>
<dbReference type="EMBL" id="JACIIG010000023">
    <property type="protein sequence ID" value="MBB4571380.1"/>
    <property type="molecule type" value="Genomic_DNA"/>
</dbReference>
<dbReference type="RefSeq" id="WP_028755064.1">
    <property type="nucleotide sequence ID" value="NZ_JACIIG010000023.1"/>
</dbReference>
<proteinExistence type="predicted"/>
<evidence type="ECO:0000259" key="5">
    <source>
        <dbReference type="PROSITE" id="PS50949"/>
    </source>
</evidence>
<name>A0A7W7EMV2_9HYPH</name>
<dbReference type="SMART" id="SM00345">
    <property type="entry name" value="HTH_GNTR"/>
    <property type="match status" value="1"/>
</dbReference>
<dbReference type="Pfam" id="PF07729">
    <property type="entry name" value="FCD"/>
    <property type="match status" value="1"/>
</dbReference>
<evidence type="ECO:0000256" key="2">
    <source>
        <dbReference type="ARBA" id="ARBA00023125"/>
    </source>
</evidence>
<dbReference type="PANTHER" id="PTHR43537">
    <property type="entry name" value="TRANSCRIPTIONAL REGULATOR, GNTR FAMILY"/>
    <property type="match status" value="1"/>
</dbReference>
<reference evidence="6 7" key="1">
    <citation type="submission" date="2020-08" db="EMBL/GenBank/DDBJ databases">
        <title>Genomic Encyclopedia of Type Strains, Phase IV (KMG-V): Genome sequencing to study the core and pangenomes of soil and plant-associated prokaryotes.</title>
        <authorList>
            <person name="Whitman W."/>
        </authorList>
    </citation>
    <scope>NUCLEOTIDE SEQUENCE [LARGE SCALE GENOMIC DNA]</scope>
    <source>
        <strain evidence="6 7">SEMIA 492</strain>
    </source>
</reference>
<dbReference type="InterPro" id="IPR011711">
    <property type="entry name" value="GntR_C"/>
</dbReference>
<comment type="caution">
    <text evidence="6">The sequence shown here is derived from an EMBL/GenBank/DDBJ whole genome shotgun (WGS) entry which is preliminary data.</text>
</comment>
<evidence type="ECO:0000256" key="1">
    <source>
        <dbReference type="ARBA" id="ARBA00023015"/>
    </source>
</evidence>
<evidence type="ECO:0000256" key="4">
    <source>
        <dbReference type="SAM" id="MobiDB-lite"/>
    </source>
</evidence>
<dbReference type="SMART" id="SM00895">
    <property type="entry name" value="FCD"/>
    <property type="match status" value="1"/>
</dbReference>
<evidence type="ECO:0000256" key="3">
    <source>
        <dbReference type="ARBA" id="ARBA00023163"/>
    </source>
</evidence>
<keyword evidence="7" id="KW-1185">Reference proteome</keyword>
<dbReference type="CDD" id="cd07377">
    <property type="entry name" value="WHTH_GntR"/>
    <property type="match status" value="1"/>
</dbReference>
<dbReference type="OrthoDB" id="7618373at2"/>
<dbReference type="SUPFAM" id="SSF48008">
    <property type="entry name" value="GntR ligand-binding domain-like"/>
    <property type="match status" value="1"/>
</dbReference>
<protein>
    <submittedName>
        <fullName evidence="6">DNA-binding GntR family transcriptional regulator</fullName>
    </submittedName>
</protein>
<feature type="domain" description="HTH gntR-type" evidence="5">
    <location>
        <begin position="16"/>
        <end position="83"/>
    </location>
</feature>
<evidence type="ECO:0000313" key="7">
    <source>
        <dbReference type="Proteomes" id="UP000543836"/>
    </source>
</evidence>
<dbReference type="Gene3D" id="1.20.120.530">
    <property type="entry name" value="GntR ligand-binding domain-like"/>
    <property type="match status" value="1"/>
</dbReference>
<dbReference type="SUPFAM" id="SSF46785">
    <property type="entry name" value="Winged helix' DNA-binding domain"/>
    <property type="match status" value="1"/>
</dbReference>
<keyword evidence="1" id="KW-0805">Transcription regulation</keyword>
<sequence>MNSTVDALQTTSGPTETGAQQIRDAIREAIVERRLSPGTKLSESDVGNLFNVSRTLARAALQALSYEGLVNVEKNRGAFVAYPSPDEARQIFAARRLVEPGILSEAAKRITPSEAQHLKQLLLEEGRLMNERGQSARRAEIKASGDFHLMLASISGNLIMQRFMEELIARSSLVIALYGQSSVSSCGHAEHGDIISAIERNDIETARHLMLHHISHIEADLDLRERKGFGLKEAFEPSSPRTDGTAP</sequence>
<dbReference type="InterPro" id="IPR008920">
    <property type="entry name" value="TF_FadR/GntR_C"/>
</dbReference>
<dbReference type="GO" id="GO:0003677">
    <property type="term" value="F:DNA binding"/>
    <property type="evidence" value="ECO:0007669"/>
    <property type="project" value="UniProtKB-KW"/>
</dbReference>
<dbReference type="InterPro" id="IPR036388">
    <property type="entry name" value="WH-like_DNA-bd_sf"/>
</dbReference>
<dbReference type="AlphaFoldDB" id="A0A7W7EMV2"/>
<dbReference type="GO" id="GO:0003700">
    <property type="term" value="F:DNA-binding transcription factor activity"/>
    <property type="evidence" value="ECO:0007669"/>
    <property type="project" value="InterPro"/>
</dbReference>